<evidence type="ECO:0000313" key="3">
    <source>
        <dbReference type="EMBL" id="UYW02568.1"/>
    </source>
</evidence>
<accession>A0ABY6M1Y1</accession>
<dbReference type="PANTHER" id="PTHR30535">
    <property type="entry name" value="VITAMIN B12-BINDING PROTEIN"/>
    <property type="match status" value="1"/>
</dbReference>
<dbReference type="EMBL" id="CP081495">
    <property type="protein sequence ID" value="UYW02568.1"/>
    <property type="molecule type" value="Genomic_DNA"/>
</dbReference>
<dbReference type="InterPro" id="IPR050902">
    <property type="entry name" value="ABC_Transporter_SBP"/>
</dbReference>
<sequence>MKQVTDQLGNNFTFAETPKRIISLVPSLTELLYEMGLENEIIGVTKFCVHPFHFKTTKISVGGTKQVNYDKIEALQPDIIICNKEENTQEMIEALRKICPNVFVTDIITIQDCLDAIETLGVIFNKRTNAKKIIDKIIFAHDDFQEFMKNREPQKVAYFIWATPYMAVGRDNFINSLLKLNKFQNIYESRDERYPEVIIQKLRIQGDPDIVFLPSEPFPFKDEHAFELGRHTHHAQAIFVDGEMFSWYGSRLIKAFDYFKRLHLRMDLE</sequence>
<organism evidence="3 4">
    <name type="scientific">Flavobacterium agricola</name>
    <dbReference type="NCBI Taxonomy" id="2870839"/>
    <lineage>
        <taxon>Bacteria</taxon>
        <taxon>Pseudomonadati</taxon>
        <taxon>Bacteroidota</taxon>
        <taxon>Flavobacteriia</taxon>
        <taxon>Flavobacteriales</taxon>
        <taxon>Flavobacteriaceae</taxon>
        <taxon>Flavobacterium</taxon>
    </lineage>
</organism>
<gene>
    <name evidence="3" type="ORF">K5I29_06770</name>
</gene>
<reference evidence="3" key="1">
    <citation type="submission" date="2021-08" db="EMBL/GenBank/DDBJ databases">
        <title>Flavobacterium sp. strain CC-SYL302.</title>
        <authorList>
            <person name="Lin S.-Y."/>
            <person name="Lee T.-H."/>
            <person name="Young C.-C."/>
        </authorList>
    </citation>
    <scope>NUCLEOTIDE SEQUENCE</scope>
    <source>
        <strain evidence="3">CC-SYL302</strain>
    </source>
</reference>
<dbReference type="SUPFAM" id="SSF53807">
    <property type="entry name" value="Helical backbone' metal receptor"/>
    <property type="match status" value="1"/>
</dbReference>
<dbReference type="Gene3D" id="3.40.50.1980">
    <property type="entry name" value="Nitrogenase molybdenum iron protein domain"/>
    <property type="match status" value="2"/>
</dbReference>
<dbReference type="NCBIfam" id="NF038402">
    <property type="entry name" value="TroA_like"/>
    <property type="match status" value="1"/>
</dbReference>
<evidence type="ECO:0000313" key="4">
    <source>
        <dbReference type="Proteomes" id="UP001163328"/>
    </source>
</evidence>
<name>A0ABY6M1Y1_9FLAO</name>
<dbReference type="RefSeq" id="WP_264435138.1">
    <property type="nucleotide sequence ID" value="NZ_CP081495.1"/>
</dbReference>
<dbReference type="Proteomes" id="UP001163328">
    <property type="component" value="Chromosome"/>
</dbReference>
<dbReference type="Pfam" id="PF01497">
    <property type="entry name" value="Peripla_BP_2"/>
    <property type="match status" value="1"/>
</dbReference>
<dbReference type="PROSITE" id="PS50983">
    <property type="entry name" value="FE_B12_PBP"/>
    <property type="match status" value="1"/>
</dbReference>
<dbReference type="InterPro" id="IPR054828">
    <property type="entry name" value="Vit_B12_bind_prot"/>
</dbReference>
<evidence type="ECO:0000259" key="2">
    <source>
        <dbReference type="PROSITE" id="PS50983"/>
    </source>
</evidence>
<dbReference type="InterPro" id="IPR002491">
    <property type="entry name" value="ABC_transptr_periplasmic_BD"/>
</dbReference>
<evidence type="ECO:0000256" key="1">
    <source>
        <dbReference type="ARBA" id="ARBA00022729"/>
    </source>
</evidence>
<keyword evidence="3" id="KW-0675">Receptor</keyword>
<dbReference type="PANTHER" id="PTHR30535:SF35">
    <property type="entry name" value="PERIPLASMIC BINDING PROTEIN"/>
    <property type="match status" value="1"/>
</dbReference>
<keyword evidence="4" id="KW-1185">Reference proteome</keyword>
<keyword evidence="1" id="KW-0732">Signal</keyword>
<feature type="domain" description="Fe/B12 periplasmic-binding" evidence="2">
    <location>
        <begin position="20"/>
        <end position="269"/>
    </location>
</feature>
<protein>
    <submittedName>
        <fullName evidence="3">Helical backbone metal receptor</fullName>
    </submittedName>
</protein>
<proteinExistence type="predicted"/>